<accession>A0A8X6TWI6</accession>
<evidence type="ECO:0000313" key="1">
    <source>
        <dbReference type="EMBL" id="GFT50956.1"/>
    </source>
</evidence>
<organism evidence="1 2">
    <name type="scientific">Nephila pilipes</name>
    <name type="common">Giant wood spider</name>
    <name type="synonym">Nephila maculata</name>
    <dbReference type="NCBI Taxonomy" id="299642"/>
    <lineage>
        <taxon>Eukaryota</taxon>
        <taxon>Metazoa</taxon>
        <taxon>Ecdysozoa</taxon>
        <taxon>Arthropoda</taxon>
        <taxon>Chelicerata</taxon>
        <taxon>Arachnida</taxon>
        <taxon>Araneae</taxon>
        <taxon>Araneomorphae</taxon>
        <taxon>Entelegynae</taxon>
        <taxon>Araneoidea</taxon>
        <taxon>Nephilidae</taxon>
        <taxon>Nephila</taxon>
    </lineage>
</organism>
<proteinExistence type="predicted"/>
<reference evidence="1" key="1">
    <citation type="submission" date="2020-08" db="EMBL/GenBank/DDBJ databases">
        <title>Multicomponent nature underlies the extraordinary mechanical properties of spider dragline silk.</title>
        <authorList>
            <person name="Kono N."/>
            <person name="Nakamura H."/>
            <person name="Mori M."/>
            <person name="Yoshida Y."/>
            <person name="Ohtoshi R."/>
            <person name="Malay A.D."/>
            <person name="Moran D.A.P."/>
            <person name="Tomita M."/>
            <person name="Numata K."/>
            <person name="Arakawa K."/>
        </authorList>
    </citation>
    <scope>NUCLEOTIDE SEQUENCE</scope>
</reference>
<keyword evidence="2" id="KW-1185">Reference proteome</keyword>
<gene>
    <name evidence="1" type="ORF">NPIL_50771</name>
</gene>
<sequence>MVHRTIELEKRLFKQGNEFLVINNSIEKWESLHQLNFFVILANTIVKGTQLALWQRTVPPLGYGRQEPQSLQDWCTCDNAKTSFNNFLTY</sequence>
<dbReference type="EMBL" id="BMAW01016819">
    <property type="protein sequence ID" value="GFT50956.1"/>
    <property type="molecule type" value="Genomic_DNA"/>
</dbReference>
<dbReference type="AlphaFoldDB" id="A0A8X6TWI6"/>
<name>A0A8X6TWI6_NEPPI</name>
<evidence type="ECO:0000313" key="2">
    <source>
        <dbReference type="Proteomes" id="UP000887013"/>
    </source>
</evidence>
<comment type="caution">
    <text evidence="1">The sequence shown here is derived from an EMBL/GenBank/DDBJ whole genome shotgun (WGS) entry which is preliminary data.</text>
</comment>
<dbReference type="Proteomes" id="UP000887013">
    <property type="component" value="Unassembled WGS sequence"/>
</dbReference>
<protein>
    <submittedName>
        <fullName evidence="1">Uncharacterized protein</fullName>
    </submittedName>
</protein>